<feature type="binding site" evidence="2">
    <location>
        <position position="88"/>
    </location>
    <ligand>
        <name>Mg(2+)</name>
        <dbReference type="ChEBI" id="CHEBI:18420"/>
        <label>4</label>
    </ligand>
</feature>
<dbReference type="InterPro" id="IPR036676">
    <property type="entry name" value="PurM-like_C_sf"/>
</dbReference>
<feature type="binding site" evidence="2">
    <location>
        <position position="60"/>
    </location>
    <ligand>
        <name>Mg(2+)</name>
        <dbReference type="ChEBI" id="CHEBI:18420"/>
        <label>1</label>
    </ligand>
</feature>
<dbReference type="HAMAP" id="MF_02128">
    <property type="entry name" value="TMP_kinase"/>
    <property type="match status" value="1"/>
</dbReference>
<feature type="binding site" evidence="2">
    <location>
        <position position="42"/>
    </location>
    <ligand>
        <name>Mg(2+)</name>
        <dbReference type="ChEBI" id="CHEBI:18420"/>
        <label>3</label>
    </ligand>
</feature>
<feature type="binding site" evidence="2">
    <location>
        <begin position="135"/>
        <end position="136"/>
    </location>
    <ligand>
        <name>ATP</name>
        <dbReference type="ChEBI" id="CHEBI:30616"/>
    </ligand>
</feature>
<feature type="binding site" evidence="2">
    <location>
        <position position="88"/>
    </location>
    <ligand>
        <name>Mg(2+)</name>
        <dbReference type="ChEBI" id="CHEBI:18420"/>
        <label>3</label>
    </ligand>
</feature>
<feature type="binding site" evidence="2">
    <location>
        <position position="58"/>
    </location>
    <ligand>
        <name>Mg(2+)</name>
        <dbReference type="ChEBI" id="CHEBI:18420"/>
        <label>4</label>
    </ligand>
</feature>
<comment type="function">
    <text evidence="2">Catalyzes the ATP-dependent phosphorylation of thiamine-monophosphate (TMP) to form thiamine-pyrophosphate (TPP), the active form of vitamin B1.</text>
</comment>
<feature type="binding site" evidence="2">
    <location>
        <position position="210"/>
    </location>
    <ligand>
        <name>Mg(2+)</name>
        <dbReference type="ChEBI" id="CHEBI:18420"/>
        <label>3</label>
    </ligand>
</feature>
<evidence type="ECO:0000256" key="2">
    <source>
        <dbReference type="HAMAP-Rule" id="MF_02128"/>
    </source>
</evidence>
<keyword evidence="1 2" id="KW-0784">Thiamine biosynthesis</keyword>
<sequence length="322" mass="34340">MNPFSADPSLAIGSLGESALIEKLRTWLGASSPTSPFGIGDDCAVLPSVTPNSQQLVTADPIIYGKHFDDSVGPEQAAAKLLRRNLSDIAAMGGRPTHAVIALALSSNVSISWIESFYKGLALEAEQFSVSIVGGDVSSADGFLGAFLTLYGETLPQPRPLLRKNATPESPIFVTGELGGTRIKKHYSFTPRLAEGQWLAQSGVCTSCSDLSDGLGKDFANITPDGLVCVIDCEKVPVATDAESISKESQHSPLYHAFNDGEDFELIFTLSPDTNLDAFKLDWEANFDTPLSQIGVLREGESGLILANEPSNFSATGYEHLR</sequence>
<dbReference type="InterPro" id="IPR016188">
    <property type="entry name" value="PurM-like_N"/>
</dbReference>
<evidence type="ECO:0000313" key="4">
    <source>
        <dbReference type="EMBL" id="MBK1879990.1"/>
    </source>
</evidence>
<dbReference type="EMBL" id="JAENIL010000065">
    <property type="protein sequence ID" value="MBK1879990.1"/>
    <property type="molecule type" value="Genomic_DNA"/>
</dbReference>
<comment type="miscellaneous">
    <text evidence="2">Reaction mechanism of ThiL seems to utilize a direct, inline transfer of the gamma-phosphate of ATP to TMP rather than a phosphorylated enzyme intermediate.</text>
</comment>
<dbReference type="PANTHER" id="PTHR30270">
    <property type="entry name" value="THIAMINE-MONOPHOSPHATE KINASE"/>
    <property type="match status" value="1"/>
</dbReference>
<feature type="binding site" evidence="2">
    <location>
        <position position="118"/>
    </location>
    <ligand>
        <name>ATP</name>
        <dbReference type="ChEBI" id="CHEBI:30616"/>
    </ligand>
</feature>
<comment type="similarity">
    <text evidence="2">Belongs to the thiamine-monophosphate kinase family.</text>
</comment>
<keyword evidence="2" id="KW-0479">Metal-binding</keyword>
<keyword evidence="2" id="KW-0067">ATP-binding</keyword>
<comment type="catalytic activity">
    <reaction evidence="2">
        <text>thiamine phosphate + ATP = thiamine diphosphate + ADP</text>
        <dbReference type="Rhea" id="RHEA:15913"/>
        <dbReference type="ChEBI" id="CHEBI:30616"/>
        <dbReference type="ChEBI" id="CHEBI:37575"/>
        <dbReference type="ChEBI" id="CHEBI:58937"/>
        <dbReference type="ChEBI" id="CHEBI:456216"/>
        <dbReference type="EC" id="2.7.4.16"/>
    </reaction>
</comment>
<dbReference type="AlphaFoldDB" id="A0A934S2H7"/>
<dbReference type="PIRSF" id="PIRSF005303">
    <property type="entry name" value="Thiam_monoph_kin"/>
    <property type="match status" value="1"/>
</dbReference>
<dbReference type="Gene3D" id="3.30.1330.10">
    <property type="entry name" value="PurM-like, N-terminal domain"/>
    <property type="match status" value="1"/>
</dbReference>
<organism evidence="4 5">
    <name type="scientific">Pelagicoccus mobilis</name>
    <dbReference type="NCBI Taxonomy" id="415221"/>
    <lineage>
        <taxon>Bacteria</taxon>
        <taxon>Pseudomonadati</taxon>
        <taxon>Verrucomicrobiota</taxon>
        <taxon>Opitutia</taxon>
        <taxon>Puniceicoccales</taxon>
        <taxon>Pelagicoccaceae</taxon>
        <taxon>Pelagicoccus</taxon>
    </lineage>
</organism>
<dbReference type="SUPFAM" id="SSF56042">
    <property type="entry name" value="PurM C-terminal domain-like"/>
    <property type="match status" value="1"/>
</dbReference>
<evidence type="ECO:0000256" key="1">
    <source>
        <dbReference type="ARBA" id="ARBA00022977"/>
    </source>
</evidence>
<feature type="binding site" evidence="2">
    <location>
        <position position="262"/>
    </location>
    <ligand>
        <name>substrate</name>
    </ligand>
</feature>
<gene>
    <name evidence="2" type="primary">thiL</name>
    <name evidence="4" type="ORF">JIN87_24105</name>
</gene>
<keyword evidence="5" id="KW-1185">Reference proteome</keyword>
<evidence type="ECO:0000313" key="5">
    <source>
        <dbReference type="Proteomes" id="UP000617628"/>
    </source>
</evidence>
<feature type="binding site" evidence="2">
    <location>
        <position position="42"/>
    </location>
    <ligand>
        <name>Mg(2+)</name>
        <dbReference type="ChEBI" id="CHEBI:18420"/>
        <label>4</label>
    </ligand>
</feature>
<proteinExistence type="inferred from homology"/>
<comment type="caution">
    <text evidence="4">The sequence shown here is derived from an EMBL/GenBank/DDBJ whole genome shotgun (WGS) entry which is preliminary data.</text>
</comment>
<dbReference type="InterPro" id="IPR036921">
    <property type="entry name" value="PurM-like_N_sf"/>
</dbReference>
<dbReference type="CDD" id="cd02194">
    <property type="entry name" value="ThiL"/>
    <property type="match status" value="1"/>
</dbReference>
<dbReference type="Gene3D" id="3.90.650.10">
    <property type="entry name" value="PurM-like C-terminal domain"/>
    <property type="match status" value="1"/>
</dbReference>
<feature type="binding site" evidence="2">
    <location>
        <position position="60"/>
    </location>
    <ligand>
        <name>Mg(2+)</name>
        <dbReference type="ChEBI" id="CHEBI:18420"/>
        <label>2</label>
    </ligand>
</feature>
<comment type="pathway">
    <text evidence="2">Cofactor biosynthesis; thiamine diphosphate biosynthesis; thiamine diphosphate from thiamine phosphate: step 1/1.</text>
</comment>
<keyword evidence="2" id="KW-0808">Transferase</keyword>
<dbReference type="EC" id="2.7.4.16" evidence="2"/>
<feature type="binding site" evidence="2">
    <location>
        <position position="67"/>
    </location>
    <ligand>
        <name>substrate</name>
    </ligand>
</feature>
<protein>
    <recommendedName>
        <fullName evidence="2">Thiamine-monophosphate kinase</fullName>
        <shortName evidence="2">TMP kinase</shortName>
        <shortName evidence="2">Thiamine-phosphate kinase</shortName>
        <ecNumber evidence="2">2.7.4.16</ecNumber>
    </recommendedName>
</protein>
<dbReference type="Proteomes" id="UP000617628">
    <property type="component" value="Unassembled WGS sequence"/>
</dbReference>
<feature type="binding site" evidence="2">
    <location>
        <position position="318"/>
    </location>
    <ligand>
        <name>substrate</name>
    </ligand>
</feature>
<comment type="caution">
    <text evidence="2">Lacks conserved residue(s) required for the propagation of feature annotation.</text>
</comment>
<feature type="binding site" evidence="2">
    <location>
        <position position="163"/>
    </location>
    <ligand>
        <name>ATP</name>
        <dbReference type="ChEBI" id="CHEBI:30616"/>
    </ligand>
</feature>
<feature type="binding site" evidence="2">
    <location>
        <position position="213"/>
    </location>
    <ligand>
        <name>Mg(2+)</name>
        <dbReference type="ChEBI" id="CHEBI:18420"/>
        <label>5</label>
    </ligand>
</feature>
<reference evidence="4" key="1">
    <citation type="submission" date="2021-01" db="EMBL/GenBank/DDBJ databases">
        <title>Modified the classification status of verrucomicrobia.</title>
        <authorList>
            <person name="Feng X."/>
        </authorList>
    </citation>
    <scope>NUCLEOTIDE SEQUENCE</scope>
    <source>
        <strain evidence="4">KCTC 13126</strain>
    </source>
</reference>
<feature type="binding site" evidence="2">
    <location>
        <position position="136"/>
    </location>
    <ligand>
        <name>Mg(2+)</name>
        <dbReference type="ChEBI" id="CHEBI:18420"/>
        <label>1</label>
    </ligand>
</feature>
<feature type="domain" description="PurM-like N-terminal" evidence="3">
    <location>
        <begin position="40"/>
        <end position="139"/>
    </location>
</feature>
<dbReference type="GO" id="GO:0009229">
    <property type="term" value="P:thiamine diphosphate biosynthetic process"/>
    <property type="evidence" value="ECO:0007669"/>
    <property type="project" value="UniProtKB-UniRule"/>
</dbReference>
<evidence type="ECO:0000259" key="3">
    <source>
        <dbReference type="Pfam" id="PF00586"/>
    </source>
</evidence>
<accession>A0A934S2H7</accession>
<dbReference type="Pfam" id="PF00586">
    <property type="entry name" value="AIRS"/>
    <property type="match status" value="1"/>
</dbReference>
<keyword evidence="2" id="KW-0547">Nucleotide-binding</keyword>
<dbReference type="SUPFAM" id="SSF55326">
    <property type="entry name" value="PurM N-terminal domain-like"/>
    <property type="match status" value="1"/>
</dbReference>
<dbReference type="RefSeq" id="WP_200358438.1">
    <property type="nucleotide sequence ID" value="NZ_JAENIL010000065.1"/>
</dbReference>
<dbReference type="InterPro" id="IPR006283">
    <property type="entry name" value="ThiL-like"/>
</dbReference>
<dbReference type="GO" id="GO:0009228">
    <property type="term" value="P:thiamine biosynthetic process"/>
    <property type="evidence" value="ECO:0007669"/>
    <property type="project" value="UniProtKB-KW"/>
</dbReference>
<dbReference type="GO" id="GO:0009030">
    <property type="term" value="F:thiamine-phosphate kinase activity"/>
    <property type="evidence" value="ECO:0007669"/>
    <property type="project" value="UniProtKB-UniRule"/>
</dbReference>
<dbReference type="PANTHER" id="PTHR30270:SF0">
    <property type="entry name" value="THIAMINE-MONOPHOSPHATE KINASE"/>
    <property type="match status" value="1"/>
</dbReference>
<keyword evidence="2 4" id="KW-0418">Kinase</keyword>
<feature type="binding site" evidence="2">
    <location>
        <position position="212"/>
    </location>
    <ligand>
        <name>ATP</name>
        <dbReference type="ChEBI" id="CHEBI:30616"/>
    </ligand>
</feature>
<name>A0A934S2H7_9BACT</name>
<feature type="binding site" evidence="2">
    <location>
        <position position="88"/>
    </location>
    <ligand>
        <name>Mg(2+)</name>
        <dbReference type="ChEBI" id="CHEBI:18420"/>
        <label>2</label>
    </ligand>
</feature>
<keyword evidence="2" id="KW-0460">Magnesium</keyword>
<dbReference type="GO" id="GO:0000287">
    <property type="term" value="F:magnesium ion binding"/>
    <property type="evidence" value="ECO:0007669"/>
    <property type="project" value="UniProtKB-UniRule"/>
</dbReference>
<dbReference type="GO" id="GO:0005524">
    <property type="term" value="F:ATP binding"/>
    <property type="evidence" value="ECO:0007669"/>
    <property type="project" value="UniProtKB-UniRule"/>
</dbReference>